<keyword evidence="7 12" id="KW-0375">Hydrogen ion transport</keyword>
<evidence type="ECO:0000256" key="8">
    <source>
        <dbReference type="ARBA" id="ARBA00022989"/>
    </source>
</evidence>
<name>A0A2D1CRA5_9INSE</name>
<reference evidence="14" key="1">
    <citation type="journal article" date="2017" name="Mol. Ecol.">
        <title>Shotgun mitogenomics across body size classes in a local assemblage of tropical Diptera: Phylogeny, species diversity and mitochondrial abundance spectrum.</title>
        <authorList>
            <person name="Choo L.Q."/>
            <person name="Crampton-Platt A."/>
            <person name="Vogler A.P."/>
        </authorList>
    </citation>
    <scope>NUCLEOTIDE SEQUENCE</scope>
</reference>
<evidence type="ECO:0000256" key="5">
    <source>
        <dbReference type="ARBA" id="ARBA00022547"/>
    </source>
</evidence>
<evidence type="ECO:0000256" key="4">
    <source>
        <dbReference type="ARBA" id="ARBA00022448"/>
    </source>
</evidence>
<evidence type="ECO:0000256" key="12">
    <source>
        <dbReference type="RuleBase" id="RU003661"/>
    </source>
</evidence>
<evidence type="ECO:0000256" key="1">
    <source>
        <dbReference type="ARBA" id="ARBA00004304"/>
    </source>
</evidence>
<evidence type="ECO:0000256" key="9">
    <source>
        <dbReference type="ARBA" id="ARBA00023065"/>
    </source>
</evidence>
<dbReference type="AlphaFoldDB" id="A0A2D1CRA5"/>
<protein>
    <recommendedName>
        <fullName evidence="12">ATP synthase complex subunit 8</fullName>
    </recommendedName>
</protein>
<dbReference type="GO" id="GO:0031966">
    <property type="term" value="C:mitochondrial membrane"/>
    <property type="evidence" value="ECO:0007669"/>
    <property type="project" value="UniProtKB-SubCell"/>
</dbReference>
<keyword evidence="4 12" id="KW-0813">Transport</keyword>
<keyword evidence="6 12" id="KW-0812">Transmembrane</keyword>
<dbReference type="EMBL" id="MF410860">
    <property type="protein sequence ID" value="ATN41131.1"/>
    <property type="molecule type" value="Genomic_DNA"/>
</dbReference>
<gene>
    <name evidence="14" type="primary">atp8</name>
</gene>
<evidence type="ECO:0000256" key="6">
    <source>
        <dbReference type="ARBA" id="ARBA00022692"/>
    </source>
</evidence>
<dbReference type="Pfam" id="PF00895">
    <property type="entry name" value="ATP-synt_8"/>
    <property type="match status" value="1"/>
</dbReference>
<keyword evidence="8 13" id="KW-1133">Transmembrane helix</keyword>
<keyword evidence="11 13" id="KW-0472">Membrane</keyword>
<comment type="subcellular location">
    <subcellularLocation>
        <location evidence="1 12">Mitochondrion membrane</location>
        <topology evidence="1 12">Single-pass membrane protein</topology>
    </subcellularLocation>
</comment>
<sequence length="54" mass="6782">MPQMSPMLWSLLFIYFILLFLIFNILNYFNFIPMIKILNQQKFFSKKLSMNWKW</sequence>
<keyword evidence="10 12" id="KW-0496">Mitochondrion</keyword>
<dbReference type="GO" id="GO:0015986">
    <property type="term" value="P:proton motive force-driven ATP synthesis"/>
    <property type="evidence" value="ECO:0007669"/>
    <property type="project" value="InterPro"/>
</dbReference>
<organism evidence="14">
    <name type="scientific">Pterygota sp. 3 LC-2017</name>
    <dbReference type="NCBI Taxonomy" id="2030424"/>
    <lineage>
        <taxon>Eukaryota</taxon>
        <taxon>Metazoa</taxon>
        <taxon>Ecdysozoa</taxon>
        <taxon>Arthropoda</taxon>
        <taxon>Hexapoda</taxon>
        <taxon>Insecta</taxon>
        <taxon>Pterygota</taxon>
    </lineage>
</organism>
<dbReference type="InterPro" id="IPR001421">
    <property type="entry name" value="ATP8_metazoa"/>
</dbReference>
<evidence type="ECO:0000256" key="7">
    <source>
        <dbReference type="ARBA" id="ARBA00022781"/>
    </source>
</evidence>
<evidence type="ECO:0000256" key="10">
    <source>
        <dbReference type="ARBA" id="ARBA00023128"/>
    </source>
</evidence>
<evidence type="ECO:0000256" key="3">
    <source>
        <dbReference type="ARBA" id="ARBA00011291"/>
    </source>
</evidence>
<dbReference type="GO" id="GO:0045259">
    <property type="term" value="C:proton-transporting ATP synthase complex"/>
    <property type="evidence" value="ECO:0007669"/>
    <property type="project" value="UniProtKB-KW"/>
</dbReference>
<comment type="subunit">
    <text evidence="3">F-type ATPases have 2 components, CF(1) - the catalytic core - and CF(0) - the membrane proton channel.</text>
</comment>
<keyword evidence="9 12" id="KW-0406">Ion transport</keyword>
<feature type="transmembrane region" description="Helical" evidence="13">
    <location>
        <begin position="12"/>
        <end position="32"/>
    </location>
</feature>
<accession>A0A2D1CRA5</accession>
<evidence type="ECO:0000256" key="11">
    <source>
        <dbReference type="ARBA" id="ARBA00023136"/>
    </source>
</evidence>
<comment type="similarity">
    <text evidence="2 12">Belongs to the ATPase protein 8 family.</text>
</comment>
<dbReference type="GO" id="GO:0015078">
    <property type="term" value="F:proton transmembrane transporter activity"/>
    <property type="evidence" value="ECO:0007669"/>
    <property type="project" value="InterPro"/>
</dbReference>
<evidence type="ECO:0000256" key="2">
    <source>
        <dbReference type="ARBA" id="ARBA00008892"/>
    </source>
</evidence>
<proteinExistence type="inferred from homology"/>
<keyword evidence="5 12" id="KW-0138">CF(0)</keyword>
<evidence type="ECO:0000313" key="14">
    <source>
        <dbReference type="EMBL" id="ATN41131.1"/>
    </source>
</evidence>
<evidence type="ECO:0000256" key="13">
    <source>
        <dbReference type="SAM" id="Phobius"/>
    </source>
</evidence>
<geneLocation type="mitochondrion" evidence="14"/>